<dbReference type="SUPFAM" id="SSF46785">
    <property type="entry name" value="Winged helix' DNA-binding domain"/>
    <property type="match status" value="2"/>
</dbReference>
<dbReference type="GO" id="GO:0003677">
    <property type="term" value="F:DNA binding"/>
    <property type="evidence" value="ECO:0007669"/>
    <property type="project" value="UniProtKB-KW"/>
</dbReference>
<feature type="domain" description="HTH hxlR-type" evidence="4">
    <location>
        <begin position="1"/>
        <end position="99"/>
    </location>
</feature>
<dbReference type="PROSITE" id="PS51118">
    <property type="entry name" value="HTH_HXLR"/>
    <property type="match status" value="2"/>
</dbReference>
<comment type="caution">
    <text evidence="5">The sequence shown here is derived from an EMBL/GenBank/DDBJ whole genome shotgun (WGS) entry which is preliminary data.</text>
</comment>
<dbReference type="InterPro" id="IPR002577">
    <property type="entry name" value="HTH_HxlR"/>
</dbReference>
<accession>A0A967F131</accession>
<dbReference type="Proteomes" id="UP000761264">
    <property type="component" value="Unassembled WGS sequence"/>
</dbReference>
<name>A0A967F131_9PROT</name>
<keyword evidence="3" id="KW-0804">Transcription</keyword>
<sequence length="178" mass="19827">MDIEILVKVTSRAWSLKVLALMHEGVPGRQAPLLAASGASRTTFVHSLCHLEDLCLLERNPGHGHPPRPEFRLTPAGQRLAPIAHQIETAVRDDTGAILLRKMWTVPLLAVANRPKVFSELKRELNPITDRALSKSLRELNNQNWIERSVNVELHPPRPYYQVVNEGAQISHAIGLPG</sequence>
<dbReference type="Pfam" id="PF01638">
    <property type="entry name" value="HxlR"/>
    <property type="match status" value="2"/>
</dbReference>
<organism evidence="5 6">
    <name type="scientific">Pelagibius litoralis</name>
    <dbReference type="NCBI Taxonomy" id="374515"/>
    <lineage>
        <taxon>Bacteria</taxon>
        <taxon>Pseudomonadati</taxon>
        <taxon>Pseudomonadota</taxon>
        <taxon>Alphaproteobacteria</taxon>
        <taxon>Rhodospirillales</taxon>
        <taxon>Rhodovibrionaceae</taxon>
        <taxon>Pelagibius</taxon>
    </lineage>
</organism>
<dbReference type="Gene3D" id="1.10.10.10">
    <property type="entry name" value="Winged helix-like DNA-binding domain superfamily/Winged helix DNA-binding domain"/>
    <property type="match status" value="2"/>
</dbReference>
<reference evidence="5" key="1">
    <citation type="submission" date="2020-03" db="EMBL/GenBank/DDBJ databases">
        <title>Genome of Pelagibius litoralis DSM 21314T.</title>
        <authorList>
            <person name="Wang G."/>
        </authorList>
    </citation>
    <scope>NUCLEOTIDE SEQUENCE</scope>
    <source>
        <strain evidence="5">DSM 21314</strain>
    </source>
</reference>
<feature type="domain" description="HTH hxlR-type" evidence="4">
    <location>
        <begin position="81"/>
        <end position="178"/>
    </location>
</feature>
<dbReference type="InterPro" id="IPR036390">
    <property type="entry name" value="WH_DNA-bd_sf"/>
</dbReference>
<keyword evidence="1" id="KW-0805">Transcription regulation</keyword>
<keyword evidence="6" id="KW-1185">Reference proteome</keyword>
<evidence type="ECO:0000259" key="4">
    <source>
        <dbReference type="PROSITE" id="PS51118"/>
    </source>
</evidence>
<protein>
    <submittedName>
        <fullName evidence="5">Transcriptional regulator</fullName>
    </submittedName>
</protein>
<dbReference type="PANTHER" id="PTHR33204:SF18">
    <property type="entry name" value="TRANSCRIPTIONAL REGULATORY PROTEIN"/>
    <property type="match status" value="1"/>
</dbReference>
<evidence type="ECO:0000256" key="2">
    <source>
        <dbReference type="ARBA" id="ARBA00023125"/>
    </source>
</evidence>
<evidence type="ECO:0000256" key="1">
    <source>
        <dbReference type="ARBA" id="ARBA00023015"/>
    </source>
</evidence>
<gene>
    <name evidence="5" type="ORF">HBA54_20760</name>
</gene>
<keyword evidence="2" id="KW-0238">DNA-binding</keyword>
<evidence type="ECO:0000256" key="3">
    <source>
        <dbReference type="ARBA" id="ARBA00023163"/>
    </source>
</evidence>
<proteinExistence type="predicted"/>
<dbReference type="InterPro" id="IPR036388">
    <property type="entry name" value="WH-like_DNA-bd_sf"/>
</dbReference>
<evidence type="ECO:0000313" key="6">
    <source>
        <dbReference type="Proteomes" id="UP000761264"/>
    </source>
</evidence>
<evidence type="ECO:0000313" key="5">
    <source>
        <dbReference type="EMBL" id="NIA71035.1"/>
    </source>
</evidence>
<dbReference type="EMBL" id="JAAQPH010000018">
    <property type="protein sequence ID" value="NIA71035.1"/>
    <property type="molecule type" value="Genomic_DNA"/>
</dbReference>
<dbReference type="AlphaFoldDB" id="A0A967F131"/>
<dbReference type="RefSeq" id="WP_167228252.1">
    <property type="nucleotide sequence ID" value="NZ_JAAQPH010000018.1"/>
</dbReference>
<dbReference type="PANTHER" id="PTHR33204">
    <property type="entry name" value="TRANSCRIPTIONAL REGULATOR, MARR FAMILY"/>
    <property type="match status" value="1"/>
</dbReference>